<evidence type="ECO:0000256" key="1">
    <source>
        <dbReference type="ARBA" id="ARBA00004651"/>
    </source>
</evidence>
<dbReference type="GO" id="GO:0022857">
    <property type="term" value="F:transmembrane transporter activity"/>
    <property type="evidence" value="ECO:0007669"/>
    <property type="project" value="TreeGrafter"/>
</dbReference>
<evidence type="ECO:0000313" key="10">
    <source>
        <dbReference type="Proteomes" id="UP001319200"/>
    </source>
</evidence>
<accession>A0AAP2GM19</accession>
<keyword evidence="10" id="KW-1185">Reference proteome</keyword>
<gene>
    <name evidence="9" type="ORF">KK083_29330</name>
</gene>
<feature type="domain" description="MacB-like periplasmic core" evidence="8">
    <location>
        <begin position="20"/>
        <end position="247"/>
    </location>
</feature>
<organism evidence="9 10">
    <name type="scientific">Chryseosolibacter histidini</name>
    <dbReference type="NCBI Taxonomy" id="2782349"/>
    <lineage>
        <taxon>Bacteria</taxon>
        <taxon>Pseudomonadati</taxon>
        <taxon>Bacteroidota</taxon>
        <taxon>Cytophagia</taxon>
        <taxon>Cytophagales</taxon>
        <taxon>Chryseotaleaceae</taxon>
        <taxon>Chryseosolibacter</taxon>
    </lineage>
</organism>
<feature type="transmembrane region" description="Helical" evidence="6">
    <location>
        <begin position="352"/>
        <end position="371"/>
    </location>
</feature>
<feature type="domain" description="ABC3 transporter permease C-terminal" evidence="7">
    <location>
        <begin position="302"/>
        <end position="417"/>
    </location>
</feature>
<evidence type="ECO:0000256" key="6">
    <source>
        <dbReference type="SAM" id="Phobius"/>
    </source>
</evidence>
<feature type="transmembrane region" description="Helical" evidence="6">
    <location>
        <begin position="731"/>
        <end position="758"/>
    </location>
</feature>
<comment type="caution">
    <text evidence="9">The sequence shown here is derived from an EMBL/GenBank/DDBJ whole genome shotgun (WGS) entry which is preliminary data.</text>
</comment>
<evidence type="ECO:0000259" key="7">
    <source>
        <dbReference type="Pfam" id="PF02687"/>
    </source>
</evidence>
<comment type="subcellular location">
    <subcellularLocation>
        <location evidence="1">Cell membrane</location>
        <topology evidence="1">Multi-pass membrane protein</topology>
    </subcellularLocation>
</comment>
<dbReference type="InterPro" id="IPR050250">
    <property type="entry name" value="Macrolide_Exporter_MacB"/>
</dbReference>
<evidence type="ECO:0000313" key="9">
    <source>
        <dbReference type="EMBL" id="MBT1701031.1"/>
    </source>
</evidence>
<name>A0AAP2GM19_9BACT</name>
<keyword evidence="3 6" id="KW-0812">Transmembrane</keyword>
<evidence type="ECO:0000256" key="3">
    <source>
        <dbReference type="ARBA" id="ARBA00022692"/>
    </source>
</evidence>
<dbReference type="Pfam" id="PF02687">
    <property type="entry name" value="FtsX"/>
    <property type="match status" value="2"/>
</dbReference>
<dbReference type="RefSeq" id="WP_254169718.1">
    <property type="nucleotide sequence ID" value="NZ_JAHESF010000055.1"/>
</dbReference>
<evidence type="ECO:0000256" key="5">
    <source>
        <dbReference type="ARBA" id="ARBA00023136"/>
    </source>
</evidence>
<keyword evidence="5 6" id="KW-0472">Membrane</keyword>
<dbReference type="Pfam" id="PF12704">
    <property type="entry name" value="MacB_PCD"/>
    <property type="match status" value="1"/>
</dbReference>
<protein>
    <submittedName>
        <fullName evidence="9">ABC transporter permease</fullName>
    </submittedName>
</protein>
<feature type="transmembrane region" description="Helical" evidence="6">
    <location>
        <begin position="770"/>
        <end position="791"/>
    </location>
</feature>
<keyword evidence="4 6" id="KW-1133">Transmembrane helix</keyword>
<dbReference type="InterPro" id="IPR025857">
    <property type="entry name" value="MacB_PCD"/>
</dbReference>
<reference evidence="9 10" key="1">
    <citation type="submission" date="2021-05" db="EMBL/GenBank/DDBJ databases">
        <title>A Polyphasic approach of four new species of the genus Ohtaekwangia: Ohtaekwangia histidinii sp. nov., Ohtaekwangia cretensis sp. nov., Ohtaekwangia indiensis sp. nov., Ohtaekwangia reichenbachii sp. nov. from diverse environment.</title>
        <authorList>
            <person name="Octaviana S."/>
        </authorList>
    </citation>
    <scope>NUCLEOTIDE SEQUENCE [LARGE SCALE GENOMIC DNA]</scope>
    <source>
        <strain evidence="9 10">PWU4</strain>
    </source>
</reference>
<dbReference type="PANTHER" id="PTHR30572">
    <property type="entry name" value="MEMBRANE COMPONENT OF TRANSPORTER-RELATED"/>
    <property type="match status" value="1"/>
</dbReference>
<feature type="transmembrane region" description="Helical" evidence="6">
    <location>
        <begin position="687"/>
        <end position="710"/>
    </location>
</feature>
<feature type="transmembrane region" description="Helical" evidence="6">
    <location>
        <begin position="297"/>
        <end position="316"/>
    </location>
</feature>
<evidence type="ECO:0000259" key="8">
    <source>
        <dbReference type="Pfam" id="PF12704"/>
    </source>
</evidence>
<dbReference type="AlphaFoldDB" id="A0AAP2GM19"/>
<evidence type="ECO:0000256" key="4">
    <source>
        <dbReference type="ARBA" id="ARBA00022989"/>
    </source>
</evidence>
<evidence type="ECO:0000256" key="2">
    <source>
        <dbReference type="ARBA" id="ARBA00022475"/>
    </source>
</evidence>
<dbReference type="EMBL" id="JAHESF010000055">
    <property type="protein sequence ID" value="MBT1701031.1"/>
    <property type="molecule type" value="Genomic_DNA"/>
</dbReference>
<dbReference type="InterPro" id="IPR003838">
    <property type="entry name" value="ABC3_permease_C"/>
</dbReference>
<dbReference type="Proteomes" id="UP001319200">
    <property type="component" value="Unassembled WGS sequence"/>
</dbReference>
<dbReference type="PANTHER" id="PTHR30572:SF18">
    <property type="entry name" value="ABC-TYPE MACROLIDE FAMILY EXPORT SYSTEM PERMEASE COMPONENT 2"/>
    <property type="match status" value="1"/>
</dbReference>
<dbReference type="GO" id="GO:0005886">
    <property type="term" value="C:plasma membrane"/>
    <property type="evidence" value="ECO:0007669"/>
    <property type="project" value="UniProtKB-SubCell"/>
</dbReference>
<proteinExistence type="predicted"/>
<feature type="transmembrane region" description="Helical" evidence="6">
    <location>
        <begin position="391"/>
        <end position="414"/>
    </location>
</feature>
<feature type="transmembrane region" description="Helical" evidence="6">
    <location>
        <begin position="21"/>
        <end position="41"/>
    </location>
</feature>
<feature type="domain" description="ABC3 transporter permease C-terminal" evidence="7">
    <location>
        <begin position="690"/>
        <end position="798"/>
    </location>
</feature>
<feature type="transmembrane region" description="Helical" evidence="6">
    <location>
        <begin position="435"/>
        <end position="459"/>
    </location>
</feature>
<keyword evidence="2" id="KW-1003">Cell membrane</keyword>
<sequence length="810" mass="91498">MIWNYILIAFRSFRQQKSYTFLNVMGLALGMAASILIFQYVKYERSFDQFHSRASDIYRIQYNGWQNGQLNFESAVAVPAVGPALKNNFPEVEAYTRLLRTGGVVRYERPGETAVEFREDRAFFADTSLFRVFDFELVHGNDQTCLKGVSNVVISQSMAKKYFGDDDALGKRLSVNDRDGVHRLLEVTGVFADVPESSHIKFDFLVSFETLNVWSENASETSWDWLGFYTFVLLKPDADPESLQAKWNSYLTRTRTEEWKLTNSKQDFILQPLKDIHLYSNLRNETSPKELRDGDSVYALSLIAAIILIIAWVNYVNLATARSFKRANEVGVRKVVGALKSQLIGQFLMESFIMNITAAVLALLLVRILWHPFIELTGWNIPLSFMFQQEFWVLVAGLFIAGAFVSGFYPAIVLSSFKPVSVLKGKLIKSSAGNYLRKGLVVFQFAASVFLISGSLIVYDQLIFMKNKDLGMNISETMVLKGPLGIDSLYDAKYESFKTEVLRIPGVKGITASYIIPGEENWWIKDVQRLQGGSRGLHTAATTIIDEDHIPQYEMRVMAGRNFSKAFNEEGNALINEALLKELQFETPAEALGQKIVNNEDTVEIVGVVADFHQMSLKKGISPYVFRYAGTARFYSIKLEGEANYKDVIAKLAGPWETFFPGNPVDYFFLDQFFDKQYERDDRFGKVFTVFTILAIVLAAMGLLGLASFMTLQRTREIGIRKIMGSSVSGVILLLTKEFIQPVLIAIAIALPLVWWLMNEWLQTFAYHVAVRPLIFFISGMLVMVVAFISVSSQTLKAALAKPVDSLKHD</sequence>